<dbReference type="RefSeq" id="WP_283713807.1">
    <property type="nucleotide sequence ID" value="NZ_JASJEW010000007.1"/>
</dbReference>
<evidence type="ECO:0000313" key="1">
    <source>
        <dbReference type="EMBL" id="MDJ1129073.1"/>
    </source>
</evidence>
<reference evidence="1" key="1">
    <citation type="submission" date="2023-05" db="EMBL/GenBank/DDBJ databases">
        <title>[olsenella] sp. nov., isolated from a pig farm feces dump.</title>
        <authorList>
            <person name="Chang Y.-H."/>
        </authorList>
    </citation>
    <scope>NUCLEOTIDE SEQUENCE</scope>
    <source>
        <strain evidence="1">YH-ols2217</strain>
    </source>
</reference>
<name>A0ABT6ZKL1_9ACTN</name>
<sequence length="83" mass="9712">MAELATHTEDRDARRFRELTESLGLTTEEALRVFVLAFNRRQGFPFAVRINDAPTADWAPFDSEEEADEFVYRQADRMLDEAW</sequence>
<organism evidence="1 2">
    <name type="scientific">Kribbibacterium absianum</name>
    <dbReference type="NCBI Taxonomy" id="3044210"/>
    <lineage>
        <taxon>Bacteria</taxon>
        <taxon>Bacillati</taxon>
        <taxon>Actinomycetota</taxon>
        <taxon>Coriobacteriia</taxon>
        <taxon>Coriobacteriales</taxon>
        <taxon>Kribbibacteriaceae</taxon>
        <taxon>Kribbibacterium</taxon>
    </lineage>
</organism>
<protein>
    <recommendedName>
        <fullName evidence="3">DNA-damage-inducible protein J</fullName>
    </recommendedName>
</protein>
<evidence type="ECO:0008006" key="3">
    <source>
        <dbReference type="Google" id="ProtNLM"/>
    </source>
</evidence>
<dbReference type="InterPro" id="IPR013321">
    <property type="entry name" value="Arc_rbn_hlx_hlx"/>
</dbReference>
<dbReference type="Gene3D" id="1.10.1220.10">
    <property type="entry name" value="Met repressor-like"/>
    <property type="match status" value="1"/>
</dbReference>
<dbReference type="EMBL" id="JASJEX010000002">
    <property type="protein sequence ID" value="MDJ1129073.1"/>
    <property type="molecule type" value="Genomic_DNA"/>
</dbReference>
<proteinExistence type="predicted"/>
<dbReference type="Proteomes" id="UP001431693">
    <property type="component" value="Unassembled WGS sequence"/>
</dbReference>
<keyword evidence="2" id="KW-1185">Reference proteome</keyword>
<gene>
    <name evidence="1" type="ORF">QJ043_03100</name>
</gene>
<comment type="caution">
    <text evidence="1">The sequence shown here is derived from an EMBL/GenBank/DDBJ whole genome shotgun (WGS) entry which is preliminary data.</text>
</comment>
<accession>A0ABT6ZKL1</accession>
<evidence type="ECO:0000313" key="2">
    <source>
        <dbReference type="Proteomes" id="UP001431693"/>
    </source>
</evidence>